<gene>
    <name evidence="3" type="ORF">PHISCL_09284</name>
</gene>
<protein>
    <submittedName>
        <fullName evidence="3">Ubiquitin carboxyl-terminal hydrolase</fullName>
    </submittedName>
</protein>
<evidence type="ECO:0000256" key="1">
    <source>
        <dbReference type="SAM" id="MobiDB-lite"/>
    </source>
</evidence>
<dbReference type="GO" id="GO:0004843">
    <property type="term" value="F:cysteine-type deubiquitinase activity"/>
    <property type="evidence" value="ECO:0007669"/>
    <property type="project" value="InterPro"/>
</dbReference>
<dbReference type="InterPro" id="IPR018200">
    <property type="entry name" value="USP_CS"/>
</dbReference>
<accession>A0A3A2ZKI2</accession>
<dbReference type="PANTHER" id="PTHR21646">
    <property type="entry name" value="UBIQUITIN CARBOXYL-TERMINAL HYDROLASE"/>
    <property type="match status" value="1"/>
</dbReference>
<keyword evidence="3" id="KW-0378">Hydrolase</keyword>
<dbReference type="PANTHER" id="PTHR21646:SF46">
    <property type="entry name" value="UBIQUITIN CARBOXYL-TERMINAL HYDROLASE"/>
    <property type="match status" value="1"/>
</dbReference>
<sequence>MANSRPSTPHSTSGSSTSGFSISAGLLEFLRDIAESTVSQSQASLDWNPAYADSATRYGFNNPRNLCYRNSIMVLLLHTPVIYNWIQDYSPCTETHTGTSCFSCCFSRLFKSYWPRAARTKNAGTQVNLNTQLRDMWNDILKPNWVTGRGPVTDSQCQDAGEFLARFLDLFEQRVPPRKPPVQHPCTFHVLRDMNVCTNPDCARVYSGNSRTEQNNILLGSAPPTRTCATATDVVEHYLRDEDASKPCDRCKAPTINRSIVSDPPDILFVSVNRLTYSSVKGRAQFNRINTAVIPPNALELDLRKCGSENVWYKLYGIVYHQGPVTGGHYNVAVKGPNGEWVKVDDTKVEKIEDWRSTSHCQQATLFAYQKMNGKPETIDETSGTAQAGPDGQRTQLEATIGLKGKDTSWDLQKSLELPEGFDLQKQKVKFTLKLTSSSGDVYEASADTILRLKKQQSSPGKRKRAGGRGIGMEVFGRKSKKS</sequence>
<feature type="domain" description="USP" evidence="2">
    <location>
        <begin position="58"/>
        <end position="372"/>
    </location>
</feature>
<dbReference type="SUPFAM" id="SSF54001">
    <property type="entry name" value="Cysteine proteinases"/>
    <property type="match status" value="1"/>
</dbReference>
<dbReference type="PROSITE" id="PS00973">
    <property type="entry name" value="USP_2"/>
    <property type="match status" value="1"/>
</dbReference>
<proteinExistence type="predicted"/>
<comment type="caution">
    <text evidence="3">The sequence shown here is derived from an EMBL/GenBank/DDBJ whole genome shotgun (WGS) entry which is preliminary data.</text>
</comment>
<dbReference type="InterPro" id="IPR028889">
    <property type="entry name" value="USP"/>
</dbReference>
<reference evidence="4" key="1">
    <citation type="submission" date="2017-02" db="EMBL/GenBank/DDBJ databases">
        <authorList>
            <person name="Tafer H."/>
            <person name="Lopandic K."/>
        </authorList>
    </citation>
    <scope>NUCLEOTIDE SEQUENCE [LARGE SCALE GENOMIC DNA]</scope>
    <source>
        <strain evidence="4">CBS 366.77</strain>
    </source>
</reference>
<dbReference type="CDD" id="cd02257">
    <property type="entry name" value="Peptidase_C19"/>
    <property type="match status" value="1"/>
</dbReference>
<dbReference type="InterPro" id="IPR038765">
    <property type="entry name" value="Papain-like_cys_pep_sf"/>
</dbReference>
<dbReference type="Proteomes" id="UP000266188">
    <property type="component" value="Unassembled WGS sequence"/>
</dbReference>
<dbReference type="Gene3D" id="3.90.70.10">
    <property type="entry name" value="Cysteine proteinases"/>
    <property type="match status" value="1"/>
</dbReference>
<dbReference type="OrthoDB" id="289038at2759"/>
<name>A0A3A2ZKI2_9EURO</name>
<evidence type="ECO:0000259" key="2">
    <source>
        <dbReference type="PROSITE" id="PS50235"/>
    </source>
</evidence>
<dbReference type="InterPro" id="IPR001394">
    <property type="entry name" value="Peptidase_C19_UCH"/>
</dbReference>
<evidence type="ECO:0000313" key="3">
    <source>
        <dbReference type="EMBL" id="RJE18385.1"/>
    </source>
</evidence>
<evidence type="ECO:0000313" key="4">
    <source>
        <dbReference type="Proteomes" id="UP000266188"/>
    </source>
</evidence>
<keyword evidence="4" id="KW-1185">Reference proteome</keyword>
<feature type="region of interest" description="Disordered" evidence="1">
    <location>
        <begin position="454"/>
        <end position="483"/>
    </location>
</feature>
<organism evidence="3 4">
    <name type="scientific">Aspergillus sclerotialis</name>
    <dbReference type="NCBI Taxonomy" id="2070753"/>
    <lineage>
        <taxon>Eukaryota</taxon>
        <taxon>Fungi</taxon>
        <taxon>Dikarya</taxon>
        <taxon>Ascomycota</taxon>
        <taxon>Pezizomycotina</taxon>
        <taxon>Eurotiomycetes</taxon>
        <taxon>Eurotiomycetidae</taxon>
        <taxon>Eurotiales</taxon>
        <taxon>Aspergillaceae</taxon>
        <taxon>Aspergillus</taxon>
        <taxon>Aspergillus subgen. Polypaecilum</taxon>
    </lineage>
</organism>
<dbReference type="GO" id="GO:0016579">
    <property type="term" value="P:protein deubiquitination"/>
    <property type="evidence" value="ECO:0007669"/>
    <property type="project" value="InterPro"/>
</dbReference>
<dbReference type="EMBL" id="MVGC01000562">
    <property type="protein sequence ID" value="RJE18385.1"/>
    <property type="molecule type" value="Genomic_DNA"/>
</dbReference>
<dbReference type="Pfam" id="PF00443">
    <property type="entry name" value="UCH"/>
    <property type="match status" value="1"/>
</dbReference>
<dbReference type="PROSITE" id="PS50235">
    <property type="entry name" value="USP_3"/>
    <property type="match status" value="1"/>
</dbReference>
<dbReference type="InterPro" id="IPR050185">
    <property type="entry name" value="Ub_carboxyl-term_hydrolase"/>
</dbReference>
<dbReference type="AlphaFoldDB" id="A0A3A2ZKI2"/>
<dbReference type="STRING" id="2070753.A0A3A2ZKI2"/>